<dbReference type="GO" id="GO:0046592">
    <property type="term" value="F:polyamine oxidase activity"/>
    <property type="evidence" value="ECO:0007669"/>
    <property type="project" value="UniProtKB-ARBA"/>
</dbReference>
<dbReference type="EMBL" id="BDDD01001333">
    <property type="protein sequence ID" value="GAV75224.1"/>
    <property type="molecule type" value="Genomic_DNA"/>
</dbReference>
<evidence type="ECO:0000256" key="7">
    <source>
        <dbReference type="PIRSR" id="PIRSR601613-1"/>
    </source>
</evidence>
<evidence type="ECO:0000259" key="9">
    <source>
        <dbReference type="Pfam" id="PF01593"/>
    </source>
</evidence>
<dbReference type="GO" id="GO:0006598">
    <property type="term" value="P:polyamine catabolic process"/>
    <property type="evidence" value="ECO:0007669"/>
    <property type="project" value="TreeGrafter"/>
</dbReference>
<dbReference type="PANTHER" id="PTHR10742:SF313">
    <property type="entry name" value="AMINE OXIDASE"/>
    <property type="match status" value="1"/>
</dbReference>
<comment type="caution">
    <text evidence="10">The sequence shown here is derived from an EMBL/GenBank/DDBJ whole genome shotgun (WGS) entry which is preliminary data.</text>
</comment>
<proteinExistence type="inferred from homology"/>
<dbReference type="PANTHER" id="PTHR10742">
    <property type="entry name" value="FLAVIN MONOAMINE OXIDASE"/>
    <property type="match status" value="1"/>
</dbReference>
<dbReference type="InParanoid" id="A0A1Q3C4V6"/>
<comment type="pathway">
    <text evidence="2">Amine and polyamine degradation; spermine degradation.</text>
</comment>
<feature type="signal peptide" evidence="8">
    <location>
        <begin position="1"/>
        <end position="21"/>
    </location>
</feature>
<organism evidence="10 11">
    <name type="scientific">Cephalotus follicularis</name>
    <name type="common">Albany pitcher plant</name>
    <dbReference type="NCBI Taxonomy" id="3775"/>
    <lineage>
        <taxon>Eukaryota</taxon>
        <taxon>Viridiplantae</taxon>
        <taxon>Streptophyta</taxon>
        <taxon>Embryophyta</taxon>
        <taxon>Tracheophyta</taxon>
        <taxon>Spermatophyta</taxon>
        <taxon>Magnoliopsida</taxon>
        <taxon>eudicotyledons</taxon>
        <taxon>Gunneridae</taxon>
        <taxon>Pentapetalae</taxon>
        <taxon>rosids</taxon>
        <taxon>fabids</taxon>
        <taxon>Oxalidales</taxon>
        <taxon>Cephalotaceae</taxon>
        <taxon>Cephalotus</taxon>
    </lineage>
</organism>
<dbReference type="SUPFAM" id="SSF54373">
    <property type="entry name" value="FAD-linked reductases, C-terminal domain"/>
    <property type="match status" value="1"/>
</dbReference>
<sequence length="486" mass="55109">MKVSVSMSLLLFHVILSIATASSSPSVIIVGAGMSGISAAKTLQEAGIKDFLILEATNRIGGRIWKGEFANHTIELGANWLFKGGLKYNIVHDIANKINLKSFYSDYSNLSSNTYKQEGGLYAKNEVEAQIEIADARSDFCSNLSRILSADPTNKENDISILAAERLYKKVPRTPVEMVVDFFYNDFEDAEPPRITSLKNTFPSHEFEDFGEDEYFVADQRGFESVVHYIAKQFLDYKDGLLRDPRVKLNKVVREISYSKSGATLKTEDGSVYNAKHVIVSVSIGVLQSSLIKFIPEFPQWKALAIESFDMAIYTKIFMKFPYKFWPTGNGTEFFLYAHEVRGYYPIWQHLENEIPGSNILFVTVTDTESLRIEQQSDEDTVTEAMEVLKKMFGKSTPKPISILVPRWWSNRFYKGTYSNWPAAYTQKRYQQLKAHVGPIYFTGEHTNSTYIGYVNGAYFSGINTANDLIKCHRNSSCKGHLNMHH</sequence>
<dbReference type="STRING" id="3775.A0A1Q3C4V6"/>
<keyword evidence="6" id="KW-0560">Oxidoreductase</keyword>
<name>A0A1Q3C4V6_CEPFO</name>
<evidence type="ECO:0000256" key="8">
    <source>
        <dbReference type="SAM" id="SignalP"/>
    </source>
</evidence>
<dbReference type="PRINTS" id="PR00757">
    <property type="entry name" value="AMINEOXDASEF"/>
</dbReference>
<dbReference type="Proteomes" id="UP000187406">
    <property type="component" value="Unassembled WGS sequence"/>
</dbReference>
<dbReference type="InterPro" id="IPR050281">
    <property type="entry name" value="Flavin_monoamine_oxidase"/>
</dbReference>
<protein>
    <submittedName>
        <fullName evidence="10">Amino_oxidase domain-containing protein</fullName>
    </submittedName>
</protein>
<evidence type="ECO:0000256" key="4">
    <source>
        <dbReference type="ARBA" id="ARBA00022630"/>
    </source>
</evidence>
<evidence type="ECO:0000313" key="11">
    <source>
        <dbReference type="Proteomes" id="UP000187406"/>
    </source>
</evidence>
<dbReference type="InterPro" id="IPR002937">
    <property type="entry name" value="Amino_oxidase"/>
</dbReference>
<evidence type="ECO:0000256" key="3">
    <source>
        <dbReference type="ARBA" id="ARBA00005995"/>
    </source>
</evidence>
<dbReference type="Pfam" id="PF01593">
    <property type="entry name" value="Amino_oxidase"/>
    <property type="match status" value="1"/>
</dbReference>
<feature type="chain" id="PRO_5010344595" evidence="8">
    <location>
        <begin position="22"/>
        <end position="486"/>
    </location>
</feature>
<dbReference type="InterPro" id="IPR001613">
    <property type="entry name" value="Flavin_amine_oxidase"/>
</dbReference>
<dbReference type="Gene3D" id="3.50.50.60">
    <property type="entry name" value="FAD/NAD(P)-binding domain"/>
    <property type="match status" value="1"/>
</dbReference>
<dbReference type="GO" id="GO:0050660">
    <property type="term" value="F:flavin adenine dinucleotide binding"/>
    <property type="evidence" value="ECO:0007669"/>
    <property type="project" value="UniProtKB-ARBA"/>
</dbReference>
<keyword evidence="11" id="KW-1185">Reference proteome</keyword>
<dbReference type="FunFam" id="3.90.660.10:FF:000012">
    <property type="entry name" value="Polyamine oxidase 1"/>
    <property type="match status" value="1"/>
</dbReference>
<reference evidence="11" key="1">
    <citation type="submission" date="2016-04" db="EMBL/GenBank/DDBJ databases">
        <title>Cephalotus genome sequencing.</title>
        <authorList>
            <person name="Fukushima K."/>
            <person name="Hasebe M."/>
            <person name="Fang X."/>
        </authorList>
    </citation>
    <scope>NUCLEOTIDE SEQUENCE [LARGE SCALE GENOMIC DNA]</scope>
    <source>
        <strain evidence="11">cv. St1</strain>
    </source>
</reference>
<dbReference type="AlphaFoldDB" id="A0A1Q3C4V6"/>
<feature type="domain" description="Amine oxidase" evidence="9">
    <location>
        <begin position="34"/>
        <end position="470"/>
    </location>
</feature>
<dbReference type="SUPFAM" id="SSF51905">
    <property type="entry name" value="FAD/NAD(P)-binding domain"/>
    <property type="match status" value="1"/>
</dbReference>
<dbReference type="OrthoDB" id="5046242at2759"/>
<accession>A0A1Q3C4V6</accession>
<feature type="binding site" evidence="7">
    <location>
        <position position="35"/>
    </location>
    <ligand>
        <name>FAD</name>
        <dbReference type="ChEBI" id="CHEBI:57692"/>
    </ligand>
</feature>
<evidence type="ECO:0000256" key="2">
    <source>
        <dbReference type="ARBA" id="ARBA00004723"/>
    </source>
</evidence>
<evidence type="ECO:0000313" key="10">
    <source>
        <dbReference type="EMBL" id="GAV75224.1"/>
    </source>
</evidence>
<gene>
    <name evidence="10" type="ORF">CFOL_v3_18703</name>
</gene>
<dbReference type="Gene3D" id="3.90.660.10">
    <property type="match status" value="1"/>
</dbReference>
<evidence type="ECO:0000256" key="6">
    <source>
        <dbReference type="ARBA" id="ARBA00023002"/>
    </source>
</evidence>
<evidence type="ECO:0000256" key="5">
    <source>
        <dbReference type="ARBA" id="ARBA00022827"/>
    </source>
</evidence>
<feature type="binding site" evidence="7">
    <location>
        <begin position="55"/>
        <end position="56"/>
    </location>
    <ligand>
        <name>FAD</name>
        <dbReference type="ChEBI" id="CHEBI:57692"/>
    </ligand>
</feature>
<keyword evidence="4" id="KW-0285">Flavoprotein</keyword>
<comment type="similarity">
    <text evidence="3">Belongs to the flavin monoamine oxidase family.</text>
</comment>
<dbReference type="InterPro" id="IPR036188">
    <property type="entry name" value="FAD/NAD-bd_sf"/>
</dbReference>
<evidence type="ECO:0000256" key="1">
    <source>
        <dbReference type="ARBA" id="ARBA00001974"/>
    </source>
</evidence>
<feature type="binding site" evidence="7">
    <location>
        <position position="253"/>
    </location>
    <ligand>
        <name>FAD</name>
        <dbReference type="ChEBI" id="CHEBI:57692"/>
    </ligand>
</feature>
<keyword evidence="8" id="KW-0732">Signal</keyword>
<comment type="cofactor">
    <cofactor evidence="1">
        <name>FAD</name>
        <dbReference type="ChEBI" id="CHEBI:57692"/>
    </cofactor>
</comment>
<keyword evidence="5" id="KW-0274">FAD</keyword>